<evidence type="ECO:0000256" key="1">
    <source>
        <dbReference type="ARBA" id="ARBA00006484"/>
    </source>
</evidence>
<dbReference type="OrthoDB" id="294295at2759"/>
<proteinExistence type="inferred from homology"/>
<dbReference type="PANTHER" id="PTHR43180:SF45">
    <property type="entry name" value="SECOISOLARICIRESINOL DEHYDROGENASE-LIKE ISOFORM X1"/>
    <property type="match status" value="1"/>
</dbReference>
<organism evidence="3 4">
    <name type="scientific">Actinidia chinensis var. chinensis</name>
    <name type="common">Chinese soft-hair kiwi</name>
    <dbReference type="NCBI Taxonomy" id="1590841"/>
    <lineage>
        <taxon>Eukaryota</taxon>
        <taxon>Viridiplantae</taxon>
        <taxon>Streptophyta</taxon>
        <taxon>Embryophyta</taxon>
        <taxon>Tracheophyta</taxon>
        <taxon>Spermatophyta</taxon>
        <taxon>Magnoliopsida</taxon>
        <taxon>eudicotyledons</taxon>
        <taxon>Gunneridae</taxon>
        <taxon>Pentapetalae</taxon>
        <taxon>asterids</taxon>
        <taxon>Ericales</taxon>
        <taxon>Actinidiaceae</taxon>
        <taxon>Actinidia</taxon>
    </lineage>
</organism>
<evidence type="ECO:0000313" key="4">
    <source>
        <dbReference type="Proteomes" id="UP000241394"/>
    </source>
</evidence>
<dbReference type="FunFam" id="3.40.50.720:FF:000084">
    <property type="entry name" value="Short-chain dehydrogenase reductase"/>
    <property type="match status" value="1"/>
</dbReference>
<accession>A0A2R6QWS3</accession>
<dbReference type="InterPro" id="IPR002347">
    <property type="entry name" value="SDR_fam"/>
</dbReference>
<gene>
    <name evidence="3" type="ORF">CEY00_Acc33595</name>
</gene>
<dbReference type="PANTHER" id="PTHR43180">
    <property type="entry name" value="3-OXOACYL-(ACYL-CARRIER-PROTEIN) REDUCTASE (AFU_ORTHOLOGUE AFUA_6G11210)"/>
    <property type="match status" value="1"/>
</dbReference>
<comment type="caution">
    <text evidence="3">The sequence shown here is derived from an EMBL/GenBank/DDBJ whole genome shotgun (WGS) entry which is preliminary data.</text>
</comment>
<reference evidence="3 4" key="1">
    <citation type="submission" date="2017-07" db="EMBL/GenBank/DDBJ databases">
        <title>An improved, manually edited Actinidia chinensis var. chinensis (kiwifruit) genome highlights the challenges associated with draft genomes and gene prediction in plants.</title>
        <authorList>
            <person name="Pilkington S."/>
            <person name="Crowhurst R."/>
            <person name="Hilario E."/>
            <person name="Nardozza S."/>
            <person name="Fraser L."/>
            <person name="Peng Y."/>
            <person name="Gunaseelan K."/>
            <person name="Simpson R."/>
            <person name="Tahir J."/>
            <person name="Deroles S."/>
            <person name="Templeton K."/>
            <person name="Luo Z."/>
            <person name="Davy M."/>
            <person name="Cheng C."/>
            <person name="Mcneilage M."/>
            <person name="Scaglione D."/>
            <person name="Liu Y."/>
            <person name="Zhang Q."/>
            <person name="Datson P."/>
            <person name="De Silva N."/>
            <person name="Gardiner S."/>
            <person name="Bassett H."/>
            <person name="Chagne D."/>
            <person name="Mccallum J."/>
            <person name="Dzierzon H."/>
            <person name="Deng C."/>
            <person name="Wang Y.-Y."/>
            <person name="Barron N."/>
            <person name="Manako K."/>
            <person name="Bowen J."/>
            <person name="Foster T."/>
            <person name="Erridge Z."/>
            <person name="Tiffin H."/>
            <person name="Waite C."/>
            <person name="Davies K."/>
            <person name="Grierson E."/>
            <person name="Laing W."/>
            <person name="Kirk R."/>
            <person name="Chen X."/>
            <person name="Wood M."/>
            <person name="Montefiori M."/>
            <person name="Brummell D."/>
            <person name="Schwinn K."/>
            <person name="Catanach A."/>
            <person name="Fullerton C."/>
            <person name="Li D."/>
            <person name="Meiyalaghan S."/>
            <person name="Nieuwenhuizen N."/>
            <person name="Read N."/>
            <person name="Prakash R."/>
            <person name="Hunter D."/>
            <person name="Zhang H."/>
            <person name="Mckenzie M."/>
            <person name="Knabel M."/>
            <person name="Harris A."/>
            <person name="Allan A."/>
            <person name="Chen A."/>
            <person name="Janssen B."/>
            <person name="Plunkett B."/>
            <person name="Dwamena C."/>
            <person name="Voogd C."/>
            <person name="Leif D."/>
            <person name="Lafferty D."/>
            <person name="Souleyre E."/>
            <person name="Varkonyi-Gasic E."/>
            <person name="Gambi F."/>
            <person name="Hanley J."/>
            <person name="Yao J.-L."/>
            <person name="Cheung J."/>
            <person name="David K."/>
            <person name="Warren B."/>
            <person name="Marsh K."/>
            <person name="Snowden K."/>
            <person name="Lin-Wang K."/>
            <person name="Brian L."/>
            <person name="Martinez-Sanchez M."/>
            <person name="Wang M."/>
            <person name="Ileperuma N."/>
            <person name="Macnee N."/>
            <person name="Campin R."/>
            <person name="Mcatee P."/>
            <person name="Drummond R."/>
            <person name="Espley R."/>
            <person name="Ireland H."/>
            <person name="Wu R."/>
            <person name="Atkinson R."/>
            <person name="Karunairetnam S."/>
            <person name="Bulley S."/>
            <person name="Chunkath S."/>
            <person name="Hanley Z."/>
            <person name="Storey R."/>
            <person name="Thrimawithana A."/>
            <person name="Thomson S."/>
            <person name="David C."/>
            <person name="Testolin R."/>
        </authorList>
    </citation>
    <scope>NUCLEOTIDE SEQUENCE [LARGE SCALE GENOMIC DNA]</scope>
    <source>
        <strain evidence="4">cv. Red5</strain>
        <tissue evidence="3">Young leaf</tissue>
    </source>
</reference>
<keyword evidence="4" id="KW-1185">Reference proteome</keyword>
<dbReference type="PRINTS" id="PR00081">
    <property type="entry name" value="GDHRDH"/>
</dbReference>
<dbReference type="Pfam" id="PF13561">
    <property type="entry name" value="adh_short_C2"/>
    <property type="match status" value="1"/>
</dbReference>
<dbReference type="GO" id="GO:0016616">
    <property type="term" value="F:oxidoreductase activity, acting on the CH-OH group of donors, NAD or NADP as acceptor"/>
    <property type="evidence" value="ECO:0007669"/>
    <property type="project" value="UniProtKB-ARBA"/>
</dbReference>
<evidence type="ECO:0000313" key="3">
    <source>
        <dbReference type="EMBL" id="PSS16159.1"/>
    </source>
</evidence>
<dbReference type="Gramene" id="PSS16159">
    <property type="protein sequence ID" value="PSS16159"/>
    <property type="gene ID" value="CEY00_Acc33595"/>
</dbReference>
<dbReference type="OMA" id="NDWIQRT"/>
<keyword evidence="2" id="KW-0560">Oxidoreductase</keyword>
<dbReference type="InterPro" id="IPR036291">
    <property type="entry name" value="NAD(P)-bd_dom_sf"/>
</dbReference>
<evidence type="ECO:0000256" key="2">
    <source>
        <dbReference type="ARBA" id="ARBA00023002"/>
    </source>
</evidence>
<dbReference type="PRINTS" id="PR00080">
    <property type="entry name" value="SDRFAMILY"/>
</dbReference>
<dbReference type="InParanoid" id="A0A2R6QWS3"/>
<reference evidence="4" key="2">
    <citation type="journal article" date="2018" name="BMC Genomics">
        <title>A manually annotated Actinidia chinensis var. chinensis (kiwifruit) genome highlights the challenges associated with draft genomes and gene prediction in plants.</title>
        <authorList>
            <person name="Pilkington S.M."/>
            <person name="Crowhurst R."/>
            <person name="Hilario E."/>
            <person name="Nardozza S."/>
            <person name="Fraser L."/>
            <person name="Peng Y."/>
            <person name="Gunaseelan K."/>
            <person name="Simpson R."/>
            <person name="Tahir J."/>
            <person name="Deroles S.C."/>
            <person name="Templeton K."/>
            <person name="Luo Z."/>
            <person name="Davy M."/>
            <person name="Cheng C."/>
            <person name="McNeilage M."/>
            <person name="Scaglione D."/>
            <person name="Liu Y."/>
            <person name="Zhang Q."/>
            <person name="Datson P."/>
            <person name="De Silva N."/>
            <person name="Gardiner S.E."/>
            <person name="Bassett H."/>
            <person name="Chagne D."/>
            <person name="McCallum J."/>
            <person name="Dzierzon H."/>
            <person name="Deng C."/>
            <person name="Wang Y.Y."/>
            <person name="Barron L."/>
            <person name="Manako K."/>
            <person name="Bowen J."/>
            <person name="Foster T.M."/>
            <person name="Erridge Z.A."/>
            <person name="Tiffin H."/>
            <person name="Waite C.N."/>
            <person name="Davies K.M."/>
            <person name="Grierson E.P."/>
            <person name="Laing W.A."/>
            <person name="Kirk R."/>
            <person name="Chen X."/>
            <person name="Wood M."/>
            <person name="Montefiori M."/>
            <person name="Brummell D.A."/>
            <person name="Schwinn K.E."/>
            <person name="Catanach A."/>
            <person name="Fullerton C."/>
            <person name="Li D."/>
            <person name="Meiyalaghan S."/>
            <person name="Nieuwenhuizen N."/>
            <person name="Read N."/>
            <person name="Prakash R."/>
            <person name="Hunter D."/>
            <person name="Zhang H."/>
            <person name="McKenzie M."/>
            <person name="Knabel M."/>
            <person name="Harris A."/>
            <person name="Allan A.C."/>
            <person name="Gleave A."/>
            <person name="Chen A."/>
            <person name="Janssen B.J."/>
            <person name="Plunkett B."/>
            <person name="Ampomah-Dwamena C."/>
            <person name="Voogd C."/>
            <person name="Leif D."/>
            <person name="Lafferty D."/>
            <person name="Souleyre E.J.F."/>
            <person name="Varkonyi-Gasic E."/>
            <person name="Gambi F."/>
            <person name="Hanley J."/>
            <person name="Yao J.L."/>
            <person name="Cheung J."/>
            <person name="David K.M."/>
            <person name="Warren B."/>
            <person name="Marsh K."/>
            <person name="Snowden K.C."/>
            <person name="Lin-Wang K."/>
            <person name="Brian L."/>
            <person name="Martinez-Sanchez M."/>
            <person name="Wang M."/>
            <person name="Ileperuma N."/>
            <person name="Macnee N."/>
            <person name="Campin R."/>
            <person name="McAtee P."/>
            <person name="Drummond R.S.M."/>
            <person name="Espley R.V."/>
            <person name="Ireland H.S."/>
            <person name="Wu R."/>
            <person name="Atkinson R.G."/>
            <person name="Karunairetnam S."/>
            <person name="Bulley S."/>
            <person name="Chunkath S."/>
            <person name="Hanley Z."/>
            <person name="Storey R."/>
            <person name="Thrimawithana A.H."/>
            <person name="Thomson S."/>
            <person name="David C."/>
            <person name="Testolin R."/>
            <person name="Huang H."/>
            <person name="Hellens R.P."/>
            <person name="Schaffer R.J."/>
        </authorList>
    </citation>
    <scope>NUCLEOTIDE SEQUENCE [LARGE SCALE GENOMIC DNA]</scope>
    <source>
        <strain evidence="4">cv. Red5</strain>
    </source>
</reference>
<protein>
    <submittedName>
        <fullName evidence="3">Secoisolariciresinol dehydrogenase</fullName>
    </submittedName>
</protein>
<dbReference type="EMBL" id="NKQK01000012">
    <property type="protein sequence ID" value="PSS16159.1"/>
    <property type="molecule type" value="Genomic_DNA"/>
</dbReference>
<name>A0A2R6QWS3_ACTCC</name>
<dbReference type="AlphaFoldDB" id="A0A2R6QWS3"/>
<dbReference type="STRING" id="1590841.A0A2R6QWS3"/>
<dbReference type="Proteomes" id="UP000241394">
    <property type="component" value="Chromosome LG12"/>
</dbReference>
<dbReference type="Gene3D" id="3.40.50.720">
    <property type="entry name" value="NAD(P)-binding Rossmann-like Domain"/>
    <property type="match status" value="1"/>
</dbReference>
<sequence>MMEGSSSLSPTTQRLAGKVAVITGGASGIGAATARLFVQHGAKVVIADIQDALGLSLCDSIRSFASDSVNFVHCDVTSDSDVGAAVDAAVAKHGRLDIMFSNAGIPGSPAISILDLNRADLENVFNVNVFGAFNCAKHAARVMIPARKGAIIFTSSVVSVTAGMGPHPYTASKHAVVGLAKNLCVELGEFGIRVNCVSPYGVLTPMLAKHIGLYDKEVGERLISESGNLKGAVLEEEDVAAAAMWLASEESKYVSGLNLVVDGGYGTTNPGFVEAVKRL</sequence>
<comment type="similarity">
    <text evidence="1">Belongs to the short-chain dehydrogenases/reductases (SDR) family.</text>
</comment>
<dbReference type="SUPFAM" id="SSF51735">
    <property type="entry name" value="NAD(P)-binding Rossmann-fold domains"/>
    <property type="match status" value="1"/>
</dbReference>